<comment type="function">
    <text evidence="7">Regulatory subunit of DNA primase, an RNA polymerase that catalyzes the synthesis of short RNA molecules used as primers for DNA polymerase during DNA replication. Stabilizes and modulates the activity of the small subunit, increasing the rate of DNA synthesis, and conferring RNA synthesis capability. The DNA polymerase activity may enable DNA primase to also catalyze primer extension after primer synthesis. May also play a role in DNA repair.</text>
</comment>
<feature type="coiled-coil region" evidence="8">
    <location>
        <begin position="178"/>
        <end position="209"/>
    </location>
</feature>
<dbReference type="GO" id="GO:0051539">
    <property type="term" value="F:4 iron, 4 sulfur cluster binding"/>
    <property type="evidence" value="ECO:0007669"/>
    <property type="project" value="UniProtKB-UniRule"/>
</dbReference>
<evidence type="ECO:0000256" key="4">
    <source>
        <dbReference type="ARBA" id="ARBA00022723"/>
    </source>
</evidence>
<evidence type="ECO:0000256" key="5">
    <source>
        <dbReference type="ARBA" id="ARBA00023004"/>
    </source>
</evidence>
<comment type="similarity">
    <text evidence="7">Belongs to the eukaryotic-type primase large subunit family.</text>
</comment>
<feature type="binding site" evidence="7">
    <location>
        <position position="315"/>
    </location>
    <ligand>
        <name>[4Fe-4S] cluster</name>
        <dbReference type="ChEBI" id="CHEBI:49883"/>
    </ligand>
</feature>
<evidence type="ECO:0000256" key="3">
    <source>
        <dbReference type="ARBA" id="ARBA00022705"/>
    </source>
</evidence>
<dbReference type="PANTHER" id="PTHR10537:SF3">
    <property type="entry name" value="DNA PRIMASE LARGE SUBUNIT"/>
    <property type="match status" value="1"/>
</dbReference>
<dbReference type="Pfam" id="PF04104">
    <property type="entry name" value="DNA_primase_lrg"/>
    <property type="match status" value="1"/>
</dbReference>
<sequence>MLSFLLGMSEFDMNKYRELVPLLYKSPNVLILASLLALKYGMGAIHTLATRLSKLLMYILTDTKDIQSIEFLAKRLSLRVEHSDKCLHESLRYIDSKGNVIRVCYRYRIRVPDFLTAAHSLLTEPSWKMISYPIIRGYIYIESVETIIRLLAEHYRHMLSQILRNVKEQYADYVQSILQLYSTKLNELAEALKQLASEYEQRHDIEERSISKPQERKPLVLMPRLETLEDILKLADVAYPPCIKTLINSLLSGENLSHHQRFAIAAFLVNIGANLDAILELFKRSPDFNEKIARYQIEHIAGLRGSKKKYLPYNCTTMRSLGICVGDCGVKNPLTYYYKRIKELTRKGRSNSKP</sequence>
<feature type="binding site" evidence="7">
    <location>
        <position position="328"/>
    </location>
    <ligand>
        <name>[4Fe-4S] cluster</name>
        <dbReference type="ChEBI" id="CHEBI:49883"/>
    </ligand>
</feature>
<comment type="subunit">
    <text evidence="7">Heterodimer of a small subunit (PriS) and a large subunit (PriL).</text>
</comment>
<protein>
    <recommendedName>
        <fullName evidence="7">DNA primase large subunit PriL</fullName>
    </recommendedName>
</protein>
<proteinExistence type="inferred from homology"/>
<dbReference type="HAMAP" id="MF_00701">
    <property type="entry name" value="DNA_primase_lrg_arc"/>
    <property type="match status" value="1"/>
</dbReference>
<dbReference type="InterPro" id="IPR007238">
    <property type="entry name" value="DNA_primase_lsu_euk/arc"/>
</dbReference>
<evidence type="ECO:0000256" key="6">
    <source>
        <dbReference type="ARBA" id="ARBA00023014"/>
    </source>
</evidence>
<evidence type="ECO:0000256" key="2">
    <source>
        <dbReference type="ARBA" id="ARBA00022515"/>
    </source>
</evidence>
<keyword evidence="6 7" id="KW-0411">Iron-sulfur</keyword>
<evidence type="ECO:0000313" key="11">
    <source>
        <dbReference type="Proteomes" id="UP000605805"/>
    </source>
</evidence>
<gene>
    <name evidence="7" type="primary">priL</name>
    <name evidence="10" type="ORF">EYH02_01940</name>
</gene>
<dbReference type="PANTHER" id="PTHR10537">
    <property type="entry name" value="DNA PRIMASE LARGE SUBUNIT"/>
    <property type="match status" value="1"/>
</dbReference>
<reference evidence="10" key="1">
    <citation type="journal article" date="2020" name="ISME J.">
        <title>Gammaproteobacteria mediating utilization of methyl-, sulfur- and petroleum organic compounds in deep ocean hydrothermal plumes.</title>
        <authorList>
            <person name="Zhou Z."/>
            <person name="Liu Y."/>
            <person name="Pan J."/>
            <person name="Cron B.R."/>
            <person name="Toner B.M."/>
            <person name="Anantharaman K."/>
            <person name="Breier J.A."/>
            <person name="Dick G.J."/>
            <person name="Li M."/>
        </authorList>
    </citation>
    <scope>NUCLEOTIDE SEQUENCE</scope>
    <source>
        <strain evidence="10">SZUA-1435</strain>
    </source>
</reference>
<keyword evidence="4 7" id="KW-0479">Metal-binding</keyword>
<name>A0A832YYD4_9CREN</name>
<comment type="caution">
    <text evidence="10">The sequence shown here is derived from an EMBL/GenBank/DDBJ whole genome shotgun (WGS) entry which is preliminary data.</text>
</comment>
<evidence type="ECO:0000259" key="9">
    <source>
        <dbReference type="Pfam" id="PF04104"/>
    </source>
</evidence>
<keyword evidence="8" id="KW-0175">Coiled coil</keyword>
<feature type="binding site" evidence="7">
    <location>
        <position position="242"/>
    </location>
    <ligand>
        <name>[4Fe-4S] cluster</name>
        <dbReference type="ChEBI" id="CHEBI:49883"/>
    </ligand>
</feature>
<dbReference type="InterPro" id="IPR058560">
    <property type="entry name" value="DNA_primase_C"/>
</dbReference>
<feature type="domain" description="DNA primase large subunit C-terminal" evidence="9">
    <location>
        <begin position="235"/>
        <end position="324"/>
    </location>
</feature>
<organism evidence="10 11">
    <name type="scientific">Ignisphaera aggregans</name>
    <dbReference type="NCBI Taxonomy" id="334771"/>
    <lineage>
        <taxon>Archaea</taxon>
        <taxon>Thermoproteota</taxon>
        <taxon>Thermoprotei</taxon>
        <taxon>Desulfurococcales</taxon>
        <taxon>Desulfurococcaceae</taxon>
        <taxon>Ignisphaera</taxon>
    </lineage>
</organism>
<keyword evidence="2 7" id="KW-0639">Primosome</keyword>
<dbReference type="GO" id="GO:0006269">
    <property type="term" value="P:DNA replication, synthesis of primer"/>
    <property type="evidence" value="ECO:0007669"/>
    <property type="project" value="UniProtKB-UniRule"/>
</dbReference>
<feature type="binding site" evidence="7">
    <location>
        <position position="324"/>
    </location>
    <ligand>
        <name>[4Fe-4S] cluster</name>
        <dbReference type="ChEBI" id="CHEBI:49883"/>
    </ligand>
</feature>
<keyword evidence="5 7" id="KW-0408">Iron</keyword>
<dbReference type="InterPro" id="IPR023642">
    <property type="entry name" value="DNA_primase_lsu_PriL"/>
</dbReference>
<dbReference type="AlphaFoldDB" id="A0A832YYD4"/>
<evidence type="ECO:0000256" key="8">
    <source>
        <dbReference type="SAM" id="Coils"/>
    </source>
</evidence>
<dbReference type="SUPFAM" id="SSF140914">
    <property type="entry name" value="PriB N-terminal domain-like"/>
    <property type="match status" value="1"/>
</dbReference>
<dbReference type="GO" id="GO:1990077">
    <property type="term" value="C:primosome complex"/>
    <property type="evidence" value="ECO:0007669"/>
    <property type="project" value="UniProtKB-KW"/>
</dbReference>
<dbReference type="EMBL" id="DQTV01000038">
    <property type="protein sequence ID" value="HIP56817.1"/>
    <property type="molecule type" value="Genomic_DNA"/>
</dbReference>
<keyword evidence="1 7" id="KW-0004">4Fe-4S</keyword>
<evidence type="ECO:0000256" key="1">
    <source>
        <dbReference type="ARBA" id="ARBA00022485"/>
    </source>
</evidence>
<dbReference type="GO" id="GO:0046872">
    <property type="term" value="F:metal ion binding"/>
    <property type="evidence" value="ECO:0007669"/>
    <property type="project" value="UniProtKB-KW"/>
</dbReference>
<accession>A0A832YYD4</accession>
<dbReference type="GO" id="GO:0003899">
    <property type="term" value="F:DNA-directed RNA polymerase activity"/>
    <property type="evidence" value="ECO:0007669"/>
    <property type="project" value="InterPro"/>
</dbReference>
<comment type="cofactor">
    <cofactor evidence="7">
        <name>[4Fe-4S] cluster</name>
        <dbReference type="ChEBI" id="CHEBI:49883"/>
    </cofactor>
    <text evidence="7">Binds 1 [4Fe-4S] cluster.</text>
</comment>
<evidence type="ECO:0000256" key="7">
    <source>
        <dbReference type="HAMAP-Rule" id="MF_00701"/>
    </source>
</evidence>
<keyword evidence="3 7" id="KW-0235">DNA replication</keyword>
<dbReference type="Proteomes" id="UP000605805">
    <property type="component" value="Unassembled WGS sequence"/>
</dbReference>
<dbReference type="GO" id="GO:0006270">
    <property type="term" value="P:DNA replication initiation"/>
    <property type="evidence" value="ECO:0007669"/>
    <property type="project" value="TreeGrafter"/>
</dbReference>
<evidence type="ECO:0000313" key="10">
    <source>
        <dbReference type="EMBL" id="HIP56817.1"/>
    </source>
</evidence>